<dbReference type="EMBL" id="DRBS01000195">
    <property type="protein sequence ID" value="HDD44216.1"/>
    <property type="molecule type" value="Genomic_DNA"/>
</dbReference>
<feature type="transmembrane region" description="Helical" evidence="1">
    <location>
        <begin position="59"/>
        <end position="77"/>
    </location>
</feature>
<gene>
    <name evidence="2" type="ORF">ENG63_05075</name>
</gene>
<dbReference type="Proteomes" id="UP000886289">
    <property type="component" value="Unassembled WGS sequence"/>
</dbReference>
<keyword evidence="1" id="KW-0812">Transmembrane</keyword>
<accession>A0A7C0U2H9</accession>
<keyword evidence="1" id="KW-1133">Transmembrane helix</keyword>
<evidence type="ECO:0000256" key="1">
    <source>
        <dbReference type="SAM" id="Phobius"/>
    </source>
</evidence>
<sequence>MLIAENGRWRIRCRTDRGDEDYALTMAEGRFTFYLHGKAEKITFVRALQKIKKEAQENGTNLFFIAFGGYFGIWLTLEDIDFMLASLPMTEAERQVSILQEYDISSATVTKH</sequence>
<protein>
    <submittedName>
        <fullName evidence="2">Uncharacterized protein</fullName>
    </submittedName>
</protein>
<reference evidence="2" key="1">
    <citation type="journal article" date="2020" name="mSystems">
        <title>Genome- and Community-Level Interaction Insights into Carbon Utilization and Element Cycling Functions of Hydrothermarchaeota in Hydrothermal Sediment.</title>
        <authorList>
            <person name="Zhou Z."/>
            <person name="Liu Y."/>
            <person name="Xu W."/>
            <person name="Pan J."/>
            <person name="Luo Z.H."/>
            <person name="Li M."/>
        </authorList>
    </citation>
    <scope>NUCLEOTIDE SEQUENCE [LARGE SCALE GENOMIC DNA]</scope>
    <source>
        <strain evidence="2">HyVt-233</strain>
    </source>
</reference>
<dbReference type="AlphaFoldDB" id="A0A7C0U2H9"/>
<name>A0A7C0U2H9_DESA2</name>
<comment type="caution">
    <text evidence="2">The sequence shown here is derived from an EMBL/GenBank/DDBJ whole genome shotgun (WGS) entry which is preliminary data.</text>
</comment>
<organism evidence="2">
    <name type="scientific">Desulfofervidus auxilii</name>
    <dbReference type="NCBI Taxonomy" id="1621989"/>
    <lineage>
        <taxon>Bacteria</taxon>
        <taxon>Pseudomonadati</taxon>
        <taxon>Thermodesulfobacteriota</taxon>
        <taxon>Candidatus Desulfofervidia</taxon>
        <taxon>Candidatus Desulfofervidales</taxon>
        <taxon>Candidatus Desulfofervidaceae</taxon>
        <taxon>Candidatus Desulfofervidus</taxon>
    </lineage>
</organism>
<keyword evidence="1" id="KW-0472">Membrane</keyword>
<evidence type="ECO:0000313" key="2">
    <source>
        <dbReference type="EMBL" id="HDD44216.1"/>
    </source>
</evidence>
<proteinExistence type="predicted"/>